<gene>
    <name evidence="1" type="ORF">LVIROSA_LOCUS35036</name>
</gene>
<protein>
    <submittedName>
        <fullName evidence="1">Uncharacterized protein</fullName>
    </submittedName>
</protein>
<reference evidence="1 2" key="1">
    <citation type="submission" date="2022-01" db="EMBL/GenBank/DDBJ databases">
        <authorList>
            <person name="Xiong W."/>
            <person name="Schranz E."/>
        </authorList>
    </citation>
    <scope>NUCLEOTIDE SEQUENCE [LARGE SCALE GENOMIC DNA]</scope>
</reference>
<accession>A0AAU9PHD6</accession>
<evidence type="ECO:0000313" key="1">
    <source>
        <dbReference type="EMBL" id="CAH1449560.1"/>
    </source>
</evidence>
<proteinExistence type="predicted"/>
<sequence length="91" mass="10858">MDVVYIDMDVHFQGIFMKYPVHYTDWITQRLVDIDFAGMEKDECYAFMERVSGEKCEKLYYCQPNIDFPKGMIDKENEEVVNNMEEEVRGP</sequence>
<comment type="caution">
    <text evidence="1">The sequence shown here is derived from an EMBL/GenBank/DDBJ whole genome shotgun (WGS) entry which is preliminary data.</text>
</comment>
<dbReference type="Proteomes" id="UP001157418">
    <property type="component" value="Unassembled WGS sequence"/>
</dbReference>
<dbReference type="EMBL" id="CAKMRJ010005634">
    <property type="protein sequence ID" value="CAH1449560.1"/>
    <property type="molecule type" value="Genomic_DNA"/>
</dbReference>
<organism evidence="1 2">
    <name type="scientific">Lactuca virosa</name>
    <dbReference type="NCBI Taxonomy" id="75947"/>
    <lineage>
        <taxon>Eukaryota</taxon>
        <taxon>Viridiplantae</taxon>
        <taxon>Streptophyta</taxon>
        <taxon>Embryophyta</taxon>
        <taxon>Tracheophyta</taxon>
        <taxon>Spermatophyta</taxon>
        <taxon>Magnoliopsida</taxon>
        <taxon>eudicotyledons</taxon>
        <taxon>Gunneridae</taxon>
        <taxon>Pentapetalae</taxon>
        <taxon>asterids</taxon>
        <taxon>campanulids</taxon>
        <taxon>Asterales</taxon>
        <taxon>Asteraceae</taxon>
        <taxon>Cichorioideae</taxon>
        <taxon>Cichorieae</taxon>
        <taxon>Lactucinae</taxon>
        <taxon>Lactuca</taxon>
    </lineage>
</organism>
<name>A0AAU9PHD6_9ASTR</name>
<dbReference type="AlphaFoldDB" id="A0AAU9PHD6"/>
<evidence type="ECO:0000313" key="2">
    <source>
        <dbReference type="Proteomes" id="UP001157418"/>
    </source>
</evidence>
<keyword evidence="2" id="KW-1185">Reference proteome</keyword>